<dbReference type="PANTHER" id="PTHR33112:SF12">
    <property type="entry name" value="HETEROKARYON INCOMPATIBILITY DOMAIN-CONTAINING PROTEIN"/>
    <property type="match status" value="1"/>
</dbReference>
<gene>
    <name evidence="1" type="ORF">AOQ84DRAFT_377411</name>
</gene>
<sequence length="84" mass="9355">MDSIYESATLTVINAAGNDANSGLPGQLATPLGTTGVGHIRRQLSPESRRCLIFTQHQVYWECNSDIWYEDTHTESKGWKLCVD</sequence>
<dbReference type="OrthoDB" id="5428863at2759"/>
<keyword evidence="2" id="KW-1185">Reference proteome</keyword>
<organism evidence="1 2">
    <name type="scientific">Glonium stellatum</name>
    <dbReference type="NCBI Taxonomy" id="574774"/>
    <lineage>
        <taxon>Eukaryota</taxon>
        <taxon>Fungi</taxon>
        <taxon>Dikarya</taxon>
        <taxon>Ascomycota</taxon>
        <taxon>Pezizomycotina</taxon>
        <taxon>Dothideomycetes</taxon>
        <taxon>Pleosporomycetidae</taxon>
        <taxon>Gloniales</taxon>
        <taxon>Gloniaceae</taxon>
        <taxon>Glonium</taxon>
    </lineage>
</organism>
<evidence type="ECO:0000313" key="2">
    <source>
        <dbReference type="Proteomes" id="UP000250140"/>
    </source>
</evidence>
<dbReference type="PANTHER" id="PTHR33112">
    <property type="entry name" value="DOMAIN PROTEIN, PUTATIVE-RELATED"/>
    <property type="match status" value="1"/>
</dbReference>
<reference evidence="1 2" key="1">
    <citation type="journal article" date="2016" name="Nat. Commun.">
        <title>Ectomycorrhizal ecology is imprinted in the genome of the dominant symbiotic fungus Cenococcum geophilum.</title>
        <authorList>
            <consortium name="DOE Joint Genome Institute"/>
            <person name="Peter M."/>
            <person name="Kohler A."/>
            <person name="Ohm R.A."/>
            <person name="Kuo A."/>
            <person name="Krutzmann J."/>
            <person name="Morin E."/>
            <person name="Arend M."/>
            <person name="Barry K.W."/>
            <person name="Binder M."/>
            <person name="Choi C."/>
            <person name="Clum A."/>
            <person name="Copeland A."/>
            <person name="Grisel N."/>
            <person name="Haridas S."/>
            <person name="Kipfer T."/>
            <person name="LaButti K."/>
            <person name="Lindquist E."/>
            <person name="Lipzen A."/>
            <person name="Maire R."/>
            <person name="Meier B."/>
            <person name="Mihaltcheva S."/>
            <person name="Molinier V."/>
            <person name="Murat C."/>
            <person name="Poggeler S."/>
            <person name="Quandt C.A."/>
            <person name="Sperisen C."/>
            <person name="Tritt A."/>
            <person name="Tisserant E."/>
            <person name="Crous P.W."/>
            <person name="Henrissat B."/>
            <person name="Nehls U."/>
            <person name="Egli S."/>
            <person name="Spatafora J.W."/>
            <person name="Grigoriev I.V."/>
            <person name="Martin F.M."/>
        </authorList>
    </citation>
    <scope>NUCLEOTIDE SEQUENCE [LARGE SCALE GENOMIC DNA]</scope>
    <source>
        <strain evidence="1 2">CBS 207.34</strain>
    </source>
</reference>
<name>A0A8E2EZP8_9PEZI</name>
<evidence type="ECO:0000313" key="1">
    <source>
        <dbReference type="EMBL" id="OCL07746.1"/>
    </source>
</evidence>
<proteinExistence type="predicted"/>
<dbReference type="EMBL" id="KV749793">
    <property type="protein sequence ID" value="OCL07746.1"/>
    <property type="molecule type" value="Genomic_DNA"/>
</dbReference>
<dbReference type="Proteomes" id="UP000250140">
    <property type="component" value="Unassembled WGS sequence"/>
</dbReference>
<accession>A0A8E2EZP8</accession>
<dbReference type="AlphaFoldDB" id="A0A8E2EZP8"/>
<protein>
    <submittedName>
        <fullName evidence="1">Uncharacterized protein</fullName>
    </submittedName>
</protein>